<organism evidence="2 3">
    <name type="scientific">Gnomoniopsis smithogilvyi</name>
    <dbReference type="NCBI Taxonomy" id="1191159"/>
    <lineage>
        <taxon>Eukaryota</taxon>
        <taxon>Fungi</taxon>
        <taxon>Dikarya</taxon>
        <taxon>Ascomycota</taxon>
        <taxon>Pezizomycotina</taxon>
        <taxon>Sordariomycetes</taxon>
        <taxon>Sordariomycetidae</taxon>
        <taxon>Diaporthales</taxon>
        <taxon>Gnomoniaceae</taxon>
        <taxon>Gnomoniopsis</taxon>
    </lineage>
</organism>
<evidence type="ECO:0000313" key="3">
    <source>
        <dbReference type="Proteomes" id="UP001140453"/>
    </source>
</evidence>
<dbReference type="EMBL" id="JAPEVB010000001">
    <property type="protein sequence ID" value="KAJ4396109.1"/>
    <property type="molecule type" value="Genomic_DNA"/>
</dbReference>
<feature type="compositionally biased region" description="Basic and acidic residues" evidence="1">
    <location>
        <begin position="157"/>
        <end position="173"/>
    </location>
</feature>
<keyword evidence="3" id="KW-1185">Reference proteome</keyword>
<feature type="compositionally biased region" description="Basic and acidic residues" evidence="1">
    <location>
        <begin position="36"/>
        <end position="48"/>
    </location>
</feature>
<sequence length="173" mass="18404">MSLECFTSQQSTMASNKGPTSEFPVPQGGGDLYDNTIDKRPVPEDKSESCGSDYDPGVPGTANAANHDISRRIETAAATEIGDPDSRIPSGTWTKQQLSAAKNSHLPVEASRNVPNSPPSDAALHSAARENRKSNYAPGFEGAFDAVPQRSYNASGHEPKVLPHEKLESGNRA</sequence>
<gene>
    <name evidence="2" type="ORF">N0V93_000326</name>
</gene>
<comment type="caution">
    <text evidence="2">The sequence shown here is derived from an EMBL/GenBank/DDBJ whole genome shotgun (WGS) entry which is preliminary data.</text>
</comment>
<feature type="compositionally biased region" description="Polar residues" evidence="1">
    <location>
        <begin position="89"/>
        <end position="102"/>
    </location>
</feature>
<dbReference type="OrthoDB" id="2590867at2759"/>
<evidence type="ECO:0000256" key="1">
    <source>
        <dbReference type="SAM" id="MobiDB-lite"/>
    </source>
</evidence>
<proteinExistence type="predicted"/>
<dbReference type="AlphaFoldDB" id="A0A9W9D195"/>
<accession>A0A9W9D195</accession>
<feature type="region of interest" description="Disordered" evidence="1">
    <location>
        <begin position="1"/>
        <end position="173"/>
    </location>
</feature>
<reference evidence="2" key="1">
    <citation type="submission" date="2022-10" db="EMBL/GenBank/DDBJ databases">
        <title>Tapping the CABI collections for fungal endophytes: first genome assemblies for Collariella, Neodidymelliopsis, Ascochyta clinopodiicola, Didymella pomorum, Didymosphaeria variabile, Neocosmospora piperis and Neocucurbitaria cava.</title>
        <authorList>
            <person name="Hill R."/>
        </authorList>
    </citation>
    <scope>NUCLEOTIDE SEQUENCE</scope>
    <source>
        <strain evidence="2">IMI 355082</strain>
    </source>
</reference>
<feature type="compositionally biased region" description="Polar residues" evidence="1">
    <location>
        <begin position="1"/>
        <end position="19"/>
    </location>
</feature>
<dbReference type="Proteomes" id="UP001140453">
    <property type="component" value="Unassembled WGS sequence"/>
</dbReference>
<protein>
    <submittedName>
        <fullName evidence="2">Uncharacterized protein</fullName>
    </submittedName>
</protein>
<name>A0A9W9D195_9PEZI</name>
<evidence type="ECO:0000313" key="2">
    <source>
        <dbReference type="EMBL" id="KAJ4396109.1"/>
    </source>
</evidence>